<dbReference type="GO" id="GO:0008233">
    <property type="term" value="F:peptidase activity"/>
    <property type="evidence" value="ECO:0007669"/>
    <property type="project" value="UniProtKB-KW"/>
</dbReference>
<dbReference type="GO" id="GO:0006508">
    <property type="term" value="P:proteolysis"/>
    <property type="evidence" value="ECO:0007669"/>
    <property type="project" value="UniProtKB-KW"/>
</dbReference>
<sequence>MTMRFNLGRIVRKYAVPYTLIRQGEGHYDSVGVYHDSESIQTVLHGSIQPLGDRLLQLDGGRYSEDDRQLFTTYRHQNGDIIEHQGRQYTVDADDNWTAYSDVNEYRLKRVSTHDPV</sequence>
<evidence type="ECO:0000313" key="1">
    <source>
        <dbReference type="EMBL" id="GAC40856.1"/>
    </source>
</evidence>
<dbReference type="AlphaFoldDB" id="M9LL70"/>
<comment type="caution">
    <text evidence="1">The sequence shown here is derived from an EMBL/GenBank/DDBJ whole genome shotgun (WGS) entry which is preliminary data.</text>
</comment>
<evidence type="ECO:0000313" key="2">
    <source>
        <dbReference type="Proteomes" id="UP000029453"/>
    </source>
</evidence>
<reference evidence="1 2" key="1">
    <citation type="submission" date="2012-10" db="EMBL/GenBank/DDBJ databases">
        <title>Draft Genome Sequence of Paenibacillus popilliae ATCC 14706T.</title>
        <authorList>
            <person name="Iiyama K."/>
            <person name="Mori K."/>
            <person name="Mon H."/>
            <person name="Chieda Y."/>
            <person name="Lee J.M."/>
            <person name="Kusakabe T."/>
            <person name="Tashiro K."/>
            <person name="Asano S."/>
            <person name="Yasunaga-Aoki C."/>
            <person name="Shimizu S."/>
        </authorList>
    </citation>
    <scope>NUCLEOTIDE SEQUENCE [LARGE SCALE GENOMIC DNA]</scope>
    <source>
        <strain evidence="1 2">ATCC 14706</strain>
    </source>
</reference>
<keyword evidence="1" id="KW-0378">Hydrolase</keyword>
<dbReference type="Proteomes" id="UP000029453">
    <property type="component" value="Unassembled WGS sequence"/>
</dbReference>
<name>M9LL70_PAEPP</name>
<organism evidence="1 2">
    <name type="scientific">Paenibacillus popilliae ATCC 14706</name>
    <dbReference type="NCBI Taxonomy" id="1212764"/>
    <lineage>
        <taxon>Bacteria</taxon>
        <taxon>Bacillati</taxon>
        <taxon>Bacillota</taxon>
        <taxon>Bacilli</taxon>
        <taxon>Bacillales</taxon>
        <taxon>Paenibacillaceae</taxon>
        <taxon>Paenibacillus</taxon>
    </lineage>
</organism>
<keyword evidence="1" id="KW-0645">Protease</keyword>
<accession>M9LL70</accession>
<dbReference type="EMBL" id="BALG01000014">
    <property type="protein sequence ID" value="GAC40856.1"/>
    <property type="molecule type" value="Genomic_DNA"/>
</dbReference>
<keyword evidence="2" id="KW-1185">Reference proteome</keyword>
<gene>
    <name evidence="1" type="ORF">PPOP_0184</name>
</gene>
<proteinExistence type="predicted"/>
<protein>
    <submittedName>
        <fullName evidence="1">Zn-dependent protease</fullName>
    </submittedName>
</protein>